<proteinExistence type="inferred from homology"/>
<keyword evidence="4 8" id="KW-0489">Methyltransferase</keyword>
<dbReference type="EC" id="2.1.1.130" evidence="10"/>
<evidence type="ECO:0000259" key="9">
    <source>
        <dbReference type="Pfam" id="PF00590"/>
    </source>
</evidence>
<dbReference type="NCBIfam" id="TIGR01467">
    <property type="entry name" value="cobI_cbiL"/>
    <property type="match status" value="1"/>
</dbReference>
<name>A0A3E4PQB5_9FIRM</name>
<evidence type="ECO:0000256" key="3">
    <source>
        <dbReference type="ARBA" id="ARBA00022573"/>
    </source>
</evidence>
<dbReference type="InterPro" id="IPR014776">
    <property type="entry name" value="4pyrrole_Mease_sub2"/>
</dbReference>
<gene>
    <name evidence="10" type="primary">cobI</name>
    <name evidence="10" type="ORF">DXC93_09610</name>
</gene>
<dbReference type="Gene3D" id="3.40.1010.10">
    <property type="entry name" value="Cobalt-precorrin-4 Transmethylase, Domain 1"/>
    <property type="match status" value="1"/>
</dbReference>
<comment type="pathway">
    <text evidence="1">Cofactor biosynthesis; adenosylcobalamin biosynthesis.</text>
</comment>
<dbReference type="PANTHER" id="PTHR43467:SF2">
    <property type="entry name" value="COBALT-PRECORRIN-2 C(20)-METHYLTRANSFERASE"/>
    <property type="match status" value="1"/>
</dbReference>
<dbReference type="AlphaFoldDB" id="A0A3E4PQB5"/>
<dbReference type="Proteomes" id="UP000261324">
    <property type="component" value="Unassembled WGS sequence"/>
</dbReference>
<evidence type="ECO:0000256" key="8">
    <source>
        <dbReference type="RuleBase" id="RU003960"/>
    </source>
</evidence>
<feature type="domain" description="Tetrapyrrole methylase" evidence="9">
    <location>
        <begin position="4"/>
        <end position="208"/>
    </location>
</feature>
<dbReference type="GO" id="GO:0009236">
    <property type="term" value="P:cobalamin biosynthetic process"/>
    <property type="evidence" value="ECO:0007669"/>
    <property type="project" value="UniProtKB-UniRule"/>
</dbReference>
<comment type="similarity">
    <text evidence="2 7 8">Belongs to the precorrin methyltransferase family.</text>
</comment>
<organism evidence="10 11">
    <name type="scientific">Dorea formicigenerans</name>
    <dbReference type="NCBI Taxonomy" id="39486"/>
    <lineage>
        <taxon>Bacteria</taxon>
        <taxon>Bacillati</taxon>
        <taxon>Bacillota</taxon>
        <taxon>Clostridia</taxon>
        <taxon>Lachnospirales</taxon>
        <taxon>Lachnospiraceae</taxon>
        <taxon>Dorea</taxon>
    </lineage>
</organism>
<dbReference type="Pfam" id="PF00590">
    <property type="entry name" value="TP_methylase"/>
    <property type="match status" value="1"/>
</dbReference>
<protein>
    <submittedName>
        <fullName evidence="10">Precorrin-2 C(20)-methyltransferase</fullName>
        <ecNumber evidence="10">2.1.1.130</ecNumber>
    </submittedName>
</protein>
<dbReference type="InterPro" id="IPR000878">
    <property type="entry name" value="4pyrrol_Mease"/>
</dbReference>
<dbReference type="PIRSF" id="PIRSF036427">
    <property type="entry name" value="Precrrn-2_mtase"/>
    <property type="match status" value="1"/>
</dbReference>
<dbReference type="Gene3D" id="3.30.950.10">
    <property type="entry name" value="Methyltransferase, Cobalt-precorrin-4 Transmethylase, Domain 2"/>
    <property type="match status" value="1"/>
</dbReference>
<evidence type="ECO:0000256" key="7">
    <source>
        <dbReference type="PIRNR" id="PIRNR036427"/>
    </source>
</evidence>
<dbReference type="PROSITE" id="PS00840">
    <property type="entry name" value="SUMT_2"/>
    <property type="match status" value="1"/>
</dbReference>
<dbReference type="InterPro" id="IPR003043">
    <property type="entry name" value="Uropor_MeTrfase_CS"/>
</dbReference>
<keyword evidence="3" id="KW-0169">Cobalamin biosynthesis</keyword>
<dbReference type="PANTHER" id="PTHR43467">
    <property type="entry name" value="COBALT-PRECORRIN-2 C(20)-METHYLTRANSFERASE"/>
    <property type="match status" value="1"/>
</dbReference>
<sequence>MSGKLYGVGVGPGDPKLMTYLAVETIQNCPVIAVPADGKEHAISYKIASGIVKNMDQKECLGLSSPMTKDRKILEKNYQKVSEEIIKKLDEGKNVAYLTLGDPTVYSTYIYIQRIVKKCGYDAEIINGVPSFCAVAAKLGDSLADRSEQLHIIPSNYDIQEALKLPGNKILMKAASKLSDVKKVLKEQGQEAWMIENCGMEEEKIYHSVEEMPEKATYYTTLLVKEEIDKNS</sequence>
<dbReference type="InterPro" id="IPR014777">
    <property type="entry name" value="4pyrrole_Mease_sub1"/>
</dbReference>
<reference evidence="10 11" key="1">
    <citation type="submission" date="2018-08" db="EMBL/GenBank/DDBJ databases">
        <title>A genome reference for cultivated species of the human gut microbiota.</title>
        <authorList>
            <person name="Zou Y."/>
            <person name="Xue W."/>
            <person name="Luo G."/>
        </authorList>
    </citation>
    <scope>NUCLEOTIDE SEQUENCE [LARGE SCALE GENOMIC DNA]</scope>
    <source>
        <strain evidence="10 11">TF09-3</strain>
    </source>
</reference>
<dbReference type="RefSeq" id="WP_029731448.1">
    <property type="nucleotide sequence ID" value="NZ_QSRA01000012.1"/>
</dbReference>
<dbReference type="SUPFAM" id="SSF53790">
    <property type="entry name" value="Tetrapyrrole methylase"/>
    <property type="match status" value="1"/>
</dbReference>
<accession>A0A3E4PQB5</accession>
<dbReference type="InterPro" id="IPR006364">
    <property type="entry name" value="CobI/CbiL/CobIJ_dom"/>
</dbReference>
<dbReference type="InterPro" id="IPR012382">
    <property type="entry name" value="CobI/CbiL"/>
</dbReference>
<dbReference type="GO" id="GO:0030788">
    <property type="term" value="F:precorrin-2 C20-methyltransferase activity"/>
    <property type="evidence" value="ECO:0007669"/>
    <property type="project" value="UniProtKB-EC"/>
</dbReference>
<evidence type="ECO:0000256" key="1">
    <source>
        <dbReference type="ARBA" id="ARBA00004953"/>
    </source>
</evidence>
<evidence type="ECO:0000256" key="6">
    <source>
        <dbReference type="ARBA" id="ARBA00022691"/>
    </source>
</evidence>
<keyword evidence="5 8" id="KW-0808">Transferase</keyword>
<dbReference type="InterPro" id="IPR035996">
    <property type="entry name" value="4pyrrol_Methylase_sf"/>
</dbReference>
<evidence type="ECO:0000313" key="10">
    <source>
        <dbReference type="EMBL" id="RGK82226.1"/>
    </source>
</evidence>
<evidence type="ECO:0000256" key="5">
    <source>
        <dbReference type="ARBA" id="ARBA00022679"/>
    </source>
</evidence>
<dbReference type="GO" id="GO:0032259">
    <property type="term" value="P:methylation"/>
    <property type="evidence" value="ECO:0007669"/>
    <property type="project" value="UniProtKB-KW"/>
</dbReference>
<comment type="caution">
    <text evidence="10">The sequence shown here is derived from an EMBL/GenBank/DDBJ whole genome shotgun (WGS) entry which is preliminary data.</text>
</comment>
<dbReference type="EMBL" id="QSRA01000012">
    <property type="protein sequence ID" value="RGK82226.1"/>
    <property type="molecule type" value="Genomic_DNA"/>
</dbReference>
<evidence type="ECO:0000256" key="2">
    <source>
        <dbReference type="ARBA" id="ARBA00005879"/>
    </source>
</evidence>
<dbReference type="UniPathway" id="UPA00148"/>
<evidence type="ECO:0000313" key="11">
    <source>
        <dbReference type="Proteomes" id="UP000261324"/>
    </source>
</evidence>
<dbReference type="CDD" id="cd11645">
    <property type="entry name" value="Precorrin_2_C20_MT"/>
    <property type="match status" value="1"/>
</dbReference>
<keyword evidence="6" id="KW-0949">S-adenosyl-L-methionine</keyword>
<evidence type="ECO:0000256" key="4">
    <source>
        <dbReference type="ARBA" id="ARBA00022603"/>
    </source>
</evidence>